<feature type="compositionally biased region" description="Basic and acidic residues" evidence="2">
    <location>
        <begin position="340"/>
        <end position="357"/>
    </location>
</feature>
<proteinExistence type="predicted"/>
<evidence type="ECO:0000256" key="2">
    <source>
        <dbReference type="SAM" id="MobiDB-lite"/>
    </source>
</evidence>
<dbReference type="Proteomes" id="UP000218209">
    <property type="component" value="Unassembled WGS sequence"/>
</dbReference>
<dbReference type="AlphaFoldDB" id="A0A1X6NZX5"/>
<feature type="compositionally biased region" description="Basic and acidic residues" evidence="2">
    <location>
        <begin position="321"/>
        <end position="332"/>
    </location>
</feature>
<dbReference type="Gene3D" id="1.20.1270.60">
    <property type="entry name" value="Arfaptin homology (AH) domain/BAR domain"/>
    <property type="match status" value="1"/>
</dbReference>
<reference evidence="3 4" key="1">
    <citation type="submission" date="2017-03" db="EMBL/GenBank/DDBJ databases">
        <title>WGS assembly of Porphyra umbilicalis.</title>
        <authorList>
            <person name="Brawley S.H."/>
            <person name="Blouin N.A."/>
            <person name="Ficko-Blean E."/>
            <person name="Wheeler G.L."/>
            <person name="Lohr M."/>
            <person name="Goodson H.V."/>
            <person name="Jenkins J.W."/>
            <person name="Blaby-Haas C.E."/>
            <person name="Helliwell K.E."/>
            <person name="Chan C."/>
            <person name="Marriage T."/>
            <person name="Bhattacharya D."/>
            <person name="Klein A.S."/>
            <person name="Badis Y."/>
            <person name="Brodie J."/>
            <person name="Cao Y."/>
            <person name="Collen J."/>
            <person name="Dittami S.M."/>
            <person name="Gachon C.M."/>
            <person name="Green B.R."/>
            <person name="Karpowicz S."/>
            <person name="Kim J.W."/>
            <person name="Kudahl U."/>
            <person name="Lin S."/>
            <person name="Michel G."/>
            <person name="Mittag M."/>
            <person name="Olson B.J."/>
            <person name="Pangilinan J."/>
            <person name="Peng Y."/>
            <person name="Qiu H."/>
            <person name="Shu S."/>
            <person name="Singer J.T."/>
            <person name="Smith A.G."/>
            <person name="Sprecher B.N."/>
            <person name="Wagner V."/>
            <person name="Wang W."/>
            <person name="Wang Z.-Y."/>
            <person name="Yan J."/>
            <person name="Yarish C."/>
            <person name="Zoeuner-Riek S."/>
            <person name="Zhuang Y."/>
            <person name="Zou Y."/>
            <person name="Lindquist E.A."/>
            <person name="Grimwood J."/>
            <person name="Barry K."/>
            <person name="Rokhsar D.S."/>
            <person name="Schmutz J."/>
            <person name="Stiller J.W."/>
            <person name="Grossman A.R."/>
            <person name="Prochnik S.E."/>
        </authorList>
    </citation>
    <scope>NUCLEOTIDE SEQUENCE [LARGE SCALE GENOMIC DNA]</scope>
    <source>
        <strain evidence="3">4086291</strain>
    </source>
</reference>
<feature type="region of interest" description="Disordered" evidence="2">
    <location>
        <begin position="258"/>
        <end position="368"/>
    </location>
</feature>
<accession>A0A1X6NZX5</accession>
<evidence type="ECO:0000313" key="4">
    <source>
        <dbReference type="Proteomes" id="UP000218209"/>
    </source>
</evidence>
<protein>
    <submittedName>
        <fullName evidence="3">Uncharacterized protein</fullName>
    </submittedName>
</protein>
<feature type="compositionally biased region" description="Basic residues" evidence="2">
    <location>
        <begin position="298"/>
        <end position="320"/>
    </location>
</feature>
<keyword evidence="1" id="KW-0175">Coiled coil</keyword>
<feature type="region of interest" description="Disordered" evidence="2">
    <location>
        <begin position="102"/>
        <end position="129"/>
    </location>
</feature>
<dbReference type="EMBL" id="KV918959">
    <property type="protein sequence ID" value="OSX74171.1"/>
    <property type="molecule type" value="Genomic_DNA"/>
</dbReference>
<dbReference type="InterPro" id="IPR027267">
    <property type="entry name" value="AH/BAR_dom_sf"/>
</dbReference>
<sequence length="368" mass="41013">MHRVKRAAFRPLQRKRVEDDEHQELNARMVELRRDMERSLELLTGAHRCWRGTFRNAAAFAAHTATVHGQLADAGEGVKGLASGLDDAVAATQDADAAVIAASRGRRSRADGDEWRDDGSRRSSTDQVGVTATALARRVRGFVQECNAMKADLKAAAETEKEAALYERKVAALEGRHTGRRGDGKHEDRLARNIDKREDAAAARDAAVDNANRRMRELIDAGGTMLEAVVLAYWSLFSEMTELAETAGGAGRKMVRARAERALHDSPSGKMSGLRRLFHRSRSSSSERGRQPASGGGRRSHSGSRTRRRSRSGSRTRRRRSSSDERRRQRSGEHRRRSRSREYRRSGEGRRSGERRKSGLFRVFSKGG</sequence>
<evidence type="ECO:0000313" key="3">
    <source>
        <dbReference type="EMBL" id="OSX74171.1"/>
    </source>
</evidence>
<evidence type="ECO:0000256" key="1">
    <source>
        <dbReference type="SAM" id="Coils"/>
    </source>
</evidence>
<feature type="coiled-coil region" evidence="1">
    <location>
        <begin position="15"/>
        <end position="42"/>
    </location>
</feature>
<name>A0A1X6NZX5_PORUM</name>
<gene>
    <name evidence="3" type="ORF">BU14_0303s0003</name>
</gene>
<keyword evidence="4" id="KW-1185">Reference proteome</keyword>
<organism evidence="3 4">
    <name type="scientific">Porphyra umbilicalis</name>
    <name type="common">Purple laver</name>
    <name type="synonym">Red alga</name>
    <dbReference type="NCBI Taxonomy" id="2786"/>
    <lineage>
        <taxon>Eukaryota</taxon>
        <taxon>Rhodophyta</taxon>
        <taxon>Bangiophyceae</taxon>
        <taxon>Bangiales</taxon>
        <taxon>Bangiaceae</taxon>
        <taxon>Porphyra</taxon>
    </lineage>
</organism>
<feature type="compositionally biased region" description="Basic and acidic residues" evidence="2">
    <location>
        <begin position="108"/>
        <end position="124"/>
    </location>
</feature>